<evidence type="ECO:0000313" key="1">
    <source>
        <dbReference type="EMBL" id="CAA2975173.1"/>
    </source>
</evidence>
<sequence length="138" mass="16304">MGFRNGHTSIVIDCSFEPELRSPESINHVIVEFHVGTEKRGFIYNHEWRIPEVVEEDERHESSSIICLDPSEPYEELQKFLMAEIESYHIRPRELEERFTHLLIILARINAETRRKMTLSVSIMKVLNYNFDESSLLL</sequence>
<gene>
    <name evidence="1" type="ORF">OLEA9_A050031</name>
</gene>
<accession>A0A8S0R808</accession>
<dbReference type="Gramene" id="OE9A050031T1">
    <property type="protein sequence ID" value="OE9A050031C1"/>
    <property type="gene ID" value="OE9A050031"/>
</dbReference>
<proteinExistence type="predicted"/>
<reference evidence="1 2" key="1">
    <citation type="submission" date="2019-12" db="EMBL/GenBank/DDBJ databases">
        <authorList>
            <person name="Alioto T."/>
            <person name="Alioto T."/>
            <person name="Gomez Garrido J."/>
        </authorList>
    </citation>
    <scope>NUCLEOTIDE SEQUENCE [LARGE SCALE GENOMIC DNA]</scope>
</reference>
<evidence type="ECO:0000313" key="2">
    <source>
        <dbReference type="Proteomes" id="UP000594638"/>
    </source>
</evidence>
<protein>
    <submittedName>
        <fullName evidence="1">Uncharacterized protein</fullName>
    </submittedName>
</protein>
<keyword evidence="2" id="KW-1185">Reference proteome</keyword>
<dbReference type="Proteomes" id="UP000594638">
    <property type="component" value="Unassembled WGS sequence"/>
</dbReference>
<dbReference type="AlphaFoldDB" id="A0A8S0R808"/>
<comment type="caution">
    <text evidence="1">The sequence shown here is derived from an EMBL/GenBank/DDBJ whole genome shotgun (WGS) entry which is preliminary data.</text>
</comment>
<name>A0A8S0R808_OLEEU</name>
<organism evidence="1 2">
    <name type="scientific">Olea europaea subsp. europaea</name>
    <dbReference type="NCBI Taxonomy" id="158383"/>
    <lineage>
        <taxon>Eukaryota</taxon>
        <taxon>Viridiplantae</taxon>
        <taxon>Streptophyta</taxon>
        <taxon>Embryophyta</taxon>
        <taxon>Tracheophyta</taxon>
        <taxon>Spermatophyta</taxon>
        <taxon>Magnoliopsida</taxon>
        <taxon>eudicotyledons</taxon>
        <taxon>Gunneridae</taxon>
        <taxon>Pentapetalae</taxon>
        <taxon>asterids</taxon>
        <taxon>lamiids</taxon>
        <taxon>Lamiales</taxon>
        <taxon>Oleaceae</taxon>
        <taxon>Oleeae</taxon>
        <taxon>Olea</taxon>
    </lineage>
</organism>
<dbReference type="EMBL" id="CACTIH010002238">
    <property type="protein sequence ID" value="CAA2975173.1"/>
    <property type="molecule type" value="Genomic_DNA"/>
</dbReference>